<dbReference type="Proteomes" id="UP000192569">
    <property type="component" value="Chromosome I"/>
</dbReference>
<evidence type="ECO:0000313" key="1">
    <source>
        <dbReference type="EMBL" id="SMB98292.1"/>
    </source>
</evidence>
<sequence>MILYRLYKLQPVFLCRLAVEGWRFSFYYLDQGVFVREALSVLAVIRVLTINDENILHAHGRIITEKFGLPTRSYCIPDQPKGIYNEETEKIAVPKIVRLARQAESEGAKAIFISCAADPALKEVRAECRVPVIGAGSAAAAVALALGNNIGVLNLTETTPLALTSILGQRLVAEAKPEGIENTTDLMNPAGKEKAMKAAERLVQGGADVIVLACTGYSTIGLAREIRRHLAVKVVDAVEAGGLMAWYALQK</sequence>
<organism evidence="1 2">
    <name type="scientific">Thermanaeromonas toyohensis ToBE</name>
    <dbReference type="NCBI Taxonomy" id="698762"/>
    <lineage>
        <taxon>Bacteria</taxon>
        <taxon>Bacillati</taxon>
        <taxon>Bacillota</taxon>
        <taxon>Clostridia</taxon>
        <taxon>Neomoorellales</taxon>
        <taxon>Neomoorellaceae</taxon>
        <taxon>Thermanaeromonas</taxon>
    </lineage>
</organism>
<proteinExistence type="predicted"/>
<accession>A0A1W1VY28</accession>
<name>A0A1W1VY28_9FIRM</name>
<gene>
    <name evidence="1" type="ORF">SAMN00808754_2252</name>
</gene>
<dbReference type="InterPro" id="IPR015942">
    <property type="entry name" value="Asp/Glu/hydantoin_racemase"/>
</dbReference>
<reference evidence="1 2" key="1">
    <citation type="submission" date="2017-04" db="EMBL/GenBank/DDBJ databases">
        <authorList>
            <person name="Afonso C.L."/>
            <person name="Miller P.J."/>
            <person name="Scott M.A."/>
            <person name="Spackman E."/>
            <person name="Goraichik I."/>
            <person name="Dimitrov K.M."/>
            <person name="Suarez D.L."/>
            <person name="Swayne D.E."/>
        </authorList>
    </citation>
    <scope>NUCLEOTIDE SEQUENCE [LARGE SCALE GENOMIC DNA]</scope>
    <source>
        <strain evidence="1 2">ToBE</strain>
    </source>
</reference>
<dbReference type="STRING" id="698762.SAMN00808754_2252"/>
<keyword evidence="2" id="KW-1185">Reference proteome</keyword>
<evidence type="ECO:0000313" key="2">
    <source>
        <dbReference type="Proteomes" id="UP000192569"/>
    </source>
</evidence>
<dbReference type="Pfam" id="PF01177">
    <property type="entry name" value="Asp_Glu_race"/>
    <property type="match status" value="1"/>
</dbReference>
<dbReference type="GO" id="GO:0047661">
    <property type="term" value="F:amino-acid racemase activity"/>
    <property type="evidence" value="ECO:0007669"/>
    <property type="project" value="InterPro"/>
</dbReference>
<dbReference type="InterPro" id="IPR001920">
    <property type="entry name" value="Asp/Glu_race"/>
</dbReference>
<dbReference type="AlphaFoldDB" id="A0A1W1VY28"/>
<dbReference type="EMBL" id="LT838272">
    <property type="protein sequence ID" value="SMB98292.1"/>
    <property type="molecule type" value="Genomic_DNA"/>
</dbReference>
<protein>
    <submittedName>
        <fullName evidence="1">Asp/Glu/hydantoin racemase</fullName>
    </submittedName>
</protein>
<dbReference type="Gene3D" id="3.40.50.1860">
    <property type="match status" value="2"/>
</dbReference>